<organism evidence="8 9">
    <name type="scientific">Alteribacillus iranensis</name>
    <dbReference type="NCBI Taxonomy" id="930128"/>
    <lineage>
        <taxon>Bacteria</taxon>
        <taxon>Bacillati</taxon>
        <taxon>Bacillota</taxon>
        <taxon>Bacilli</taxon>
        <taxon>Bacillales</taxon>
        <taxon>Bacillaceae</taxon>
        <taxon>Alteribacillus</taxon>
    </lineage>
</organism>
<dbReference type="SUPFAM" id="SSF55620">
    <property type="entry name" value="Tetrahydrobiopterin biosynthesis enzymes-like"/>
    <property type="match status" value="1"/>
</dbReference>
<protein>
    <recommendedName>
        <fullName evidence="6">7,8-dihydroneopterin aldolase</fullName>
        <ecNumber evidence="6">4.1.2.25</ecNumber>
    </recommendedName>
</protein>
<dbReference type="STRING" id="930128.SAMN05192532_11156"/>
<feature type="domain" description="Dihydroneopterin aldolase/epimerase" evidence="7">
    <location>
        <begin position="4"/>
        <end position="117"/>
    </location>
</feature>
<dbReference type="Gene3D" id="3.30.1130.10">
    <property type="match status" value="1"/>
</dbReference>
<dbReference type="PANTHER" id="PTHR42844">
    <property type="entry name" value="DIHYDRONEOPTERIN ALDOLASE 1-RELATED"/>
    <property type="match status" value="1"/>
</dbReference>
<dbReference type="RefSeq" id="WP_091664086.1">
    <property type="nucleotide sequence ID" value="NZ_FONT01000011.1"/>
</dbReference>
<comment type="similarity">
    <text evidence="3 6">Belongs to the DHNA family.</text>
</comment>
<evidence type="ECO:0000256" key="6">
    <source>
        <dbReference type="RuleBase" id="RU362079"/>
    </source>
</evidence>
<evidence type="ECO:0000256" key="1">
    <source>
        <dbReference type="ARBA" id="ARBA00001353"/>
    </source>
</evidence>
<dbReference type="InterPro" id="IPR043133">
    <property type="entry name" value="GTP-CH-I_C/QueF"/>
</dbReference>
<keyword evidence="5 6" id="KW-0456">Lyase</keyword>
<dbReference type="OrthoDB" id="9803748at2"/>
<dbReference type="InterPro" id="IPR006157">
    <property type="entry name" value="FolB_dom"/>
</dbReference>
<evidence type="ECO:0000313" key="8">
    <source>
        <dbReference type="EMBL" id="SFF03898.1"/>
    </source>
</evidence>
<name>A0A1I2FGL7_9BACI</name>
<dbReference type="Pfam" id="PF02152">
    <property type="entry name" value="FolB"/>
    <property type="match status" value="1"/>
</dbReference>
<accession>A0A1I2FGL7</accession>
<dbReference type="UniPathway" id="UPA00077">
    <property type="reaction ID" value="UER00154"/>
</dbReference>
<comment type="pathway">
    <text evidence="2 6">Cofactor biosynthesis; tetrahydrofolate biosynthesis; 2-amino-4-hydroxy-6-hydroxymethyl-7,8-dihydropteridine diphosphate from 7,8-dihydroneopterin triphosphate: step 3/4.</text>
</comment>
<dbReference type="NCBIfam" id="TIGR00525">
    <property type="entry name" value="folB"/>
    <property type="match status" value="1"/>
</dbReference>
<reference evidence="8 9" key="1">
    <citation type="submission" date="2016-10" db="EMBL/GenBank/DDBJ databases">
        <authorList>
            <person name="de Groot N.N."/>
        </authorList>
    </citation>
    <scope>NUCLEOTIDE SEQUENCE [LARGE SCALE GENOMIC DNA]</scope>
    <source>
        <strain evidence="8 9">DSM 23995</strain>
    </source>
</reference>
<dbReference type="AlphaFoldDB" id="A0A1I2FGL7"/>
<dbReference type="Proteomes" id="UP000199516">
    <property type="component" value="Unassembled WGS sequence"/>
</dbReference>
<evidence type="ECO:0000259" key="7">
    <source>
        <dbReference type="SMART" id="SM00905"/>
    </source>
</evidence>
<dbReference type="FunFam" id="3.30.1130.10:FF:000003">
    <property type="entry name" value="7,8-dihydroneopterin aldolase"/>
    <property type="match status" value="1"/>
</dbReference>
<comment type="function">
    <text evidence="6">Catalyzes the conversion of 7,8-dihydroneopterin to 6-hydroxymethyl-7,8-dihydropterin.</text>
</comment>
<keyword evidence="9" id="KW-1185">Reference proteome</keyword>
<dbReference type="SMART" id="SM00905">
    <property type="entry name" value="FolB"/>
    <property type="match status" value="1"/>
</dbReference>
<dbReference type="InterPro" id="IPR006156">
    <property type="entry name" value="Dihydroneopterin_aldolase"/>
</dbReference>
<dbReference type="EMBL" id="FONT01000011">
    <property type="protein sequence ID" value="SFF03898.1"/>
    <property type="molecule type" value="Genomic_DNA"/>
</dbReference>
<evidence type="ECO:0000256" key="3">
    <source>
        <dbReference type="ARBA" id="ARBA00005708"/>
    </source>
</evidence>
<dbReference type="GO" id="GO:0046654">
    <property type="term" value="P:tetrahydrofolate biosynthetic process"/>
    <property type="evidence" value="ECO:0007669"/>
    <property type="project" value="UniProtKB-UniRule"/>
</dbReference>
<comment type="catalytic activity">
    <reaction evidence="1 6">
        <text>7,8-dihydroneopterin = 6-hydroxymethyl-7,8-dihydropterin + glycolaldehyde</text>
        <dbReference type="Rhea" id="RHEA:10540"/>
        <dbReference type="ChEBI" id="CHEBI:17001"/>
        <dbReference type="ChEBI" id="CHEBI:17071"/>
        <dbReference type="ChEBI" id="CHEBI:44841"/>
        <dbReference type="EC" id="4.1.2.25"/>
    </reaction>
</comment>
<evidence type="ECO:0000256" key="5">
    <source>
        <dbReference type="ARBA" id="ARBA00023239"/>
    </source>
</evidence>
<evidence type="ECO:0000256" key="4">
    <source>
        <dbReference type="ARBA" id="ARBA00022909"/>
    </source>
</evidence>
<evidence type="ECO:0000256" key="2">
    <source>
        <dbReference type="ARBA" id="ARBA00005013"/>
    </source>
</evidence>
<keyword evidence="4 6" id="KW-0289">Folate biosynthesis</keyword>
<dbReference type="GO" id="GO:0046656">
    <property type="term" value="P:folic acid biosynthetic process"/>
    <property type="evidence" value="ECO:0007669"/>
    <property type="project" value="UniProtKB-UniRule"/>
</dbReference>
<dbReference type="PANTHER" id="PTHR42844:SF1">
    <property type="entry name" value="DIHYDRONEOPTERIN ALDOLASE 1-RELATED"/>
    <property type="match status" value="1"/>
</dbReference>
<dbReference type="NCBIfam" id="TIGR00526">
    <property type="entry name" value="folB_dom"/>
    <property type="match status" value="1"/>
</dbReference>
<sequence>MDKIHLNGMSFYGYHGVYEEENKLGQHFIVDLTMTADLKEAALKDDLMQSVNYGDAYELVKEMVEGTTYNLVETITEKIAQAILAEHSIVEEVTVKVTKPNPPINGHYDAVAIEMTRKRT</sequence>
<proteinExistence type="inferred from homology"/>
<dbReference type="GO" id="GO:0005737">
    <property type="term" value="C:cytoplasm"/>
    <property type="evidence" value="ECO:0007669"/>
    <property type="project" value="TreeGrafter"/>
</dbReference>
<gene>
    <name evidence="8" type="ORF">SAMN05192532_11156</name>
</gene>
<dbReference type="GO" id="GO:0004150">
    <property type="term" value="F:dihydroneopterin aldolase activity"/>
    <property type="evidence" value="ECO:0007669"/>
    <property type="project" value="UniProtKB-UniRule"/>
</dbReference>
<evidence type="ECO:0000313" key="9">
    <source>
        <dbReference type="Proteomes" id="UP000199516"/>
    </source>
</evidence>
<dbReference type="CDD" id="cd00534">
    <property type="entry name" value="DHNA_DHNTPE"/>
    <property type="match status" value="1"/>
</dbReference>
<dbReference type="EC" id="4.1.2.25" evidence="6"/>